<dbReference type="Pfam" id="PF01614">
    <property type="entry name" value="IclR_C"/>
    <property type="match status" value="1"/>
</dbReference>
<gene>
    <name evidence="6" type="ORF">GGQ80_003482</name>
</gene>
<dbReference type="InterPro" id="IPR005471">
    <property type="entry name" value="Tscrpt_reg_IclR_N"/>
</dbReference>
<organism evidence="6 7">
    <name type="scientific">Sphingomonas jinjuensis</name>
    <dbReference type="NCBI Taxonomy" id="535907"/>
    <lineage>
        <taxon>Bacteria</taxon>
        <taxon>Pseudomonadati</taxon>
        <taxon>Pseudomonadota</taxon>
        <taxon>Alphaproteobacteria</taxon>
        <taxon>Sphingomonadales</taxon>
        <taxon>Sphingomonadaceae</taxon>
        <taxon>Sphingomonas</taxon>
    </lineage>
</organism>
<evidence type="ECO:0000256" key="3">
    <source>
        <dbReference type="ARBA" id="ARBA00023163"/>
    </source>
</evidence>
<feature type="domain" description="IclR-ED" evidence="5">
    <location>
        <begin position="98"/>
        <end position="277"/>
    </location>
</feature>
<name>A0A840FIP0_9SPHN</name>
<dbReference type="AlphaFoldDB" id="A0A840FIP0"/>
<dbReference type="Proteomes" id="UP000529795">
    <property type="component" value="Unassembled WGS sequence"/>
</dbReference>
<dbReference type="RefSeq" id="WP_183987171.1">
    <property type="nucleotide sequence ID" value="NZ_JACIEV010000014.1"/>
</dbReference>
<dbReference type="GO" id="GO:0003700">
    <property type="term" value="F:DNA-binding transcription factor activity"/>
    <property type="evidence" value="ECO:0007669"/>
    <property type="project" value="TreeGrafter"/>
</dbReference>
<dbReference type="EMBL" id="JACIEV010000014">
    <property type="protein sequence ID" value="MBB4155557.1"/>
    <property type="molecule type" value="Genomic_DNA"/>
</dbReference>
<dbReference type="SUPFAM" id="SSF46785">
    <property type="entry name" value="Winged helix' DNA-binding domain"/>
    <property type="match status" value="1"/>
</dbReference>
<dbReference type="SUPFAM" id="SSF55781">
    <property type="entry name" value="GAF domain-like"/>
    <property type="match status" value="1"/>
</dbReference>
<accession>A0A840FIP0</accession>
<dbReference type="InterPro" id="IPR050707">
    <property type="entry name" value="HTH_MetabolicPath_Reg"/>
</dbReference>
<feature type="domain" description="HTH iclR-type" evidence="4">
    <location>
        <begin position="35"/>
        <end position="97"/>
    </location>
</feature>
<dbReference type="InterPro" id="IPR036390">
    <property type="entry name" value="WH_DNA-bd_sf"/>
</dbReference>
<dbReference type="InterPro" id="IPR029016">
    <property type="entry name" value="GAF-like_dom_sf"/>
</dbReference>
<dbReference type="InterPro" id="IPR014757">
    <property type="entry name" value="Tscrpt_reg_IclR_C"/>
</dbReference>
<evidence type="ECO:0000313" key="7">
    <source>
        <dbReference type="Proteomes" id="UP000529795"/>
    </source>
</evidence>
<dbReference type="PANTHER" id="PTHR30136:SF24">
    <property type="entry name" value="HTH-TYPE TRANSCRIPTIONAL REPRESSOR ALLR"/>
    <property type="match status" value="1"/>
</dbReference>
<dbReference type="GO" id="GO:0003677">
    <property type="term" value="F:DNA binding"/>
    <property type="evidence" value="ECO:0007669"/>
    <property type="project" value="UniProtKB-KW"/>
</dbReference>
<reference evidence="6 7" key="1">
    <citation type="submission" date="2020-08" db="EMBL/GenBank/DDBJ databases">
        <title>Genomic Encyclopedia of Type Strains, Phase IV (KMG-IV): sequencing the most valuable type-strain genomes for metagenomic binning, comparative biology and taxonomic classification.</title>
        <authorList>
            <person name="Goeker M."/>
        </authorList>
    </citation>
    <scope>NUCLEOTIDE SEQUENCE [LARGE SCALE GENOMIC DNA]</scope>
    <source>
        <strain evidence="6 7">YC6723</strain>
    </source>
</reference>
<dbReference type="PANTHER" id="PTHR30136">
    <property type="entry name" value="HELIX-TURN-HELIX TRANSCRIPTIONAL REGULATOR, ICLR FAMILY"/>
    <property type="match status" value="1"/>
</dbReference>
<dbReference type="SMART" id="SM00346">
    <property type="entry name" value="HTH_ICLR"/>
    <property type="match status" value="1"/>
</dbReference>
<keyword evidence="3" id="KW-0804">Transcription</keyword>
<evidence type="ECO:0000259" key="4">
    <source>
        <dbReference type="PROSITE" id="PS51077"/>
    </source>
</evidence>
<keyword evidence="2 6" id="KW-0238">DNA-binding</keyword>
<dbReference type="Pfam" id="PF09339">
    <property type="entry name" value="HTH_IclR"/>
    <property type="match status" value="1"/>
</dbReference>
<evidence type="ECO:0000256" key="2">
    <source>
        <dbReference type="ARBA" id="ARBA00023125"/>
    </source>
</evidence>
<dbReference type="InterPro" id="IPR036388">
    <property type="entry name" value="WH-like_DNA-bd_sf"/>
</dbReference>
<comment type="caution">
    <text evidence="6">The sequence shown here is derived from an EMBL/GenBank/DDBJ whole genome shotgun (WGS) entry which is preliminary data.</text>
</comment>
<evidence type="ECO:0000313" key="6">
    <source>
        <dbReference type="EMBL" id="MBB4155557.1"/>
    </source>
</evidence>
<dbReference type="GO" id="GO:0045892">
    <property type="term" value="P:negative regulation of DNA-templated transcription"/>
    <property type="evidence" value="ECO:0007669"/>
    <property type="project" value="TreeGrafter"/>
</dbReference>
<evidence type="ECO:0000256" key="1">
    <source>
        <dbReference type="ARBA" id="ARBA00023015"/>
    </source>
</evidence>
<protein>
    <submittedName>
        <fullName evidence="6">DNA-binding IclR family transcriptional regulator</fullName>
    </submittedName>
</protein>
<evidence type="ECO:0000259" key="5">
    <source>
        <dbReference type="PROSITE" id="PS51078"/>
    </source>
</evidence>
<keyword evidence="1" id="KW-0805">Transcription regulation</keyword>
<sequence>MTMPLGAASLTLVHRMPSPGIMSEETEGPGKGKLVGAVVQTVKLLRVLAASDAPLGVSAAARAAEVNTSTAFNVLRTLSIEGLVDFDAATKSYSLGAGLFDIAKGLLGRNLVDLIRPEIVRLANETGRLIALWEVVDDRVVLIDKALVDRPVRLDLAVTQRMPLMLGAVGRAAAAGLDIDDQELRRHFRKLRWAGSIDASRYLAEVKEARRTGYGVDRETLYNGIVAIAAIITDETGRPAYGISAIELANRIDDDEIAHVGERLAATAASLSRSPRTLA</sequence>
<proteinExistence type="predicted"/>
<dbReference type="Gene3D" id="3.30.450.40">
    <property type="match status" value="1"/>
</dbReference>
<dbReference type="PROSITE" id="PS51078">
    <property type="entry name" value="ICLR_ED"/>
    <property type="match status" value="1"/>
</dbReference>
<dbReference type="Gene3D" id="1.10.10.10">
    <property type="entry name" value="Winged helix-like DNA-binding domain superfamily/Winged helix DNA-binding domain"/>
    <property type="match status" value="1"/>
</dbReference>
<dbReference type="PROSITE" id="PS51077">
    <property type="entry name" value="HTH_ICLR"/>
    <property type="match status" value="1"/>
</dbReference>
<keyword evidence="7" id="KW-1185">Reference proteome</keyword>